<feature type="region of interest" description="Disordered" evidence="2">
    <location>
        <begin position="200"/>
        <end position="220"/>
    </location>
</feature>
<gene>
    <name evidence="4" type="ORF">ATE48_02610</name>
</gene>
<name>A0A1B1AEB1_9PROT</name>
<organism evidence="4 5">
    <name type="scientific">Candidatus Viadribacter manganicus</name>
    <dbReference type="NCBI Taxonomy" id="1759059"/>
    <lineage>
        <taxon>Bacteria</taxon>
        <taxon>Pseudomonadati</taxon>
        <taxon>Pseudomonadota</taxon>
        <taxon>Alphaproteobacteria</taxon>
        <taxon>Hyphomonadales</taxon>
        <taxon>Hyphomonadaceae</taxon>
        <taxon>Candidatus Viadribacter</taxon>
    </lineage>
</organism>
<evidence type="ECO:0000256" key="2">
    <source>
        <dbReference type="SAM" id="MobiDB-lite"/>
    </source>
</evidence>
<keyword evidence="3" id="KW-0812">Transmembrane</keyword>
<dbReference type="Gene3D" id="1.25.40.10">
    <property type="entry name" value="Tetratricopeptide repeat domain"/>
    <property type="match status" value="1"/>
</dbReference>
<evidence type="ECO:0000313" key="5">
    <source>
        <dbReference type="Proteomes" id="UP000092498"/>
    </source>
</evidence>
<dbReference type="InterPro" id="IPR019734">
    <property type="entry name" value="TPR_rpt"/>
</dbReference>
<keyword evidence="3" id="KW-0472">Membrane</keyword>
<feature type="transmembrane region" description="Helical" evidence="3">
    <location>
        <begin position="38"/>
        <end position="56"/>
    </location>
</feature>
<proteinExistence type="predicted"/>
<sequence length="220" mass="23880">MLTPLIVVLVGALLAAFSAFWALRAARRAGGDAKTGRTVLLTLAATSVIALTVYLVNGRPDLPGGAYASRLEALRQRPPETYNMQDWLAVLAEDARANPRDPWPYLASGEIYLRANRPQEAARAFDAALRREPRSADALIGLARAVAGSEGTYTPEALAFLEQATTVTNEPAPWVYRAMAAMEGGRDAEAQRMWGEALARMGQDDPRREMARRFASGQPP</sequence>
<accession>A0A1B1AEB1</accession>
<dbReference type="STRING" id="1759059.ATE48_02610"/>
<keyword evidence="1" id="KW-0802">TPR repeat</keyword>
<evidence type="ECO:0000256" key="3">
    <source>
        <dbReference type="SAM" id="Phobius"/>
    </source>
</evidence>
<evidence type="ECO:0000313" key="4">
    <source>
        <dbReference type="EMBL" id="ANP44891.1"/>
    </source>
</evidence>
<dbReference type="SUPFAM" id="SSF48452">
    <property type="entry name" value="TPR-like"/>
    <property type="match status" value="1"/>
</dbReference>
<reference evidence="4 5" key="1">
    <citation type="submission" date="2015-11" db="EMBL/GenBank/DDBJ databases">
        <title>Whole-Genome Sequence of Candidatus Oderbacter manganicum from the National Park Lower Oder Valley, Germany.</title>
        <authorList>
            <person name="Braun B."/>
            <person name="Liere K."/>
            <person name="Szewzyk U."/>
        </authorList>
    </citation>
    <scope>NUCLEOTIDE SEQUENCE [LARGE SCALE GENOMIC DNA]</scope>
    <source>
        <strain evidence="4 5">OTSz_A_272</strain>
    </source>
</reference>
<dbReference type="KEGG" id="cbot:ATE48_02610"/>
<dbReference type="EMBL" id="CP013244">
    <property type="protein sequence ID" value="ANP44891.1"/>
    <property type="molecule type" value="Genomic_DNA"/>
</dbReference>
<dbReference type="InParanoid" id="A0A1B1AEB1"/>
<feature type="transmembrane region" description="Helical" evidence="3">
    <location>
        <begin position="6"/>
        <end position="26"/>
    </location>
</feature>
<dbReference type="RefSeq" id="WP_066767524.1">
    <property type="nucleotide sequence ID" value="NZ_CP013244.1"/>
</dbReference>
<keyword evidence="5" id="KW-1185">Reference proteome</keyword>
<feature type="compositionally biased region" description="Basic and acidic residues" evidence="2">
    <location>
        <begin position="202"/>
        <end position="212"/>
    </location>
</feature>
<dbReference type="PROSITE" id="PS50005">
    <property type="entry name" value="TPR"/>
    <property type="match status" value="1"/>
</dbReference>
<dbReference type="InterPro" id="IPR011990">
    <property type="entry name" value="TPR-like_helical_dom_sf"/>
</dbReference>
<dbReference type="AlphaFoldDB" id="A0A1B1AEB1"/>
<dbReference type="Proteomes" id="UP000092498">
    <property type="component" value="Chromosome"/>
</dbReference>
<dbReference type="Pfam" id="PF13428">
    <property type="entry name" value="TPR_14"/>
    <property type="match status" value="1"/>
</dbReference>
<evidence type="ECO:0000256" key="1">
    <source>
        <dbReference type="PROSITE-ProRule" id="PRU00339"/>
    </source>
</evidence>
<keyword evidence="3" id="KW-1133">Transmembrane helix</keyword>
<protein>
    <submittedName>
        <fullName evidence="4">Uncharacterized protein</fullName>
    </submittedName>
</protein>
<dbReference type="OrthoDB" id="7631440at2"/>
<feature type="repeat" description="TPR" evidence="1">
    <location>
        <begin position="102"/>
        <end position="135"/>
    </location>
</feature>